<evidence type="ECO:0000313" key="12">
    <source>
        <dbReference type="Proteomes" id="UP001209654"/>
    </source>
</evidence>
<dbReference type="Proteomes" id="UP001209654">
    <property type="component" value="Unassembled WGS sequence"/>
</dbReference>
<dbReference type="Pfam" id="PF05922">
    <property type="entry name" value="Inhibitor_I9"/>
    <property type="match status" value="1"/>
</dbReference>
<feature type="domain" description="Inhibitor I9" evidence="9">
    <location>
        <begin position="56"/>
        <end position="154"/>
    </location>
</feature>
<dbReference type="InterPro" id="IPR023828">
    <property type="entry name" value="Peptidase_S8_Ser-AS"/>
</dbReference>
<protein>
    <recommendedName>
        <fullName evidence="13">Protease</fullName>
    </recommendedName>
</protein>
<gene>
    <name evidence="11" type="ORF">AHIS1636_27760</name>
</gene>
<evidence type="ECO:0000256" key="6">
    <source>
        <dbReference type="SAM" id="SignalP"/>
    </source>
</evidence>
<feature type="active site" description="Charge relay system" evidence="5">
    <location>
        <position position="299"/>
    </location>
</feature>
<dbReference type="EMBL" id="BRVS01000015">
    <property type="protein sequence ID" value="GLB68334.1"/>
    <property type="molecule type" value="Genomic_DNA"/>
</dbReference>
<feature type="domain" description="Peptidase S8/S53" evidence="7">
    <location>
        <begin position="184"/>
        <end position="680"/>
    </location>
</feature>
<feature type="chain" id="PRO_5047401052" description="Protease" evidence="6">
    <location>
        <begin position="33"/>
        <end position="1021"/>
    </location>
</feature>
<dbReference type="Gene3D" id="2.60.120.380">
    <property type="match status" value="1"/>
</dbReference>
<evidence type="ECO:0000259" key="7">
    <source>
        <dbReference type="Pfam" id="PF00082"/>
    </source>
</evidence>
<dbReference type="Pfam" id="PF02225">
    <property type="entry name" value="PA"/>
    <property type="match status" value="1"/>
</dbReference>
<feature type="domain" description="Subtilisin-like protease fibronectin type-III" evidence="10">
    <location>
        <begin position="726"/>
        <end position="817"/>
    </location>
</feature>
<name>A0ABQ5MWH3_9MICC</name>
<dbReference type="Gene3D" id="3.30.70.80">
    <property type="entry name" value="Peptidase S8 propeptide/proteinase inhibitor I9"/>
    <property type="match status" value="1"/>
</dbReference>
<dbReference type="Pfam" id="PF17766">
    <property type="entry name" value="fn3_6"/>
    <property type="match status" value="1"/>
</dbReference>
<feature type="domain" description="PA" evidence="8">
    <location>
        <begin position="483"/>
        <end position="548"/>
    </location>
</feature>
<dbReference type="PROSITE" id="PS51318">
    <property type="entry name" value="TAT"/>
    <property type="match status" value="1"/>
</dbReference>
<feature type="signal peptide" evidence="6">
    <location>
        <begin position="1"/>
        <end position="32"/>
    </location>
</feature>
<evidence type="ECO:0000259" key="8">
    <source>
        <dbReference type="Pfam" id="PF02225"/>
    </source>
</evidence>
<evidence type="ECO:0000256" key="3">
    <source>
        <dbReference type="ARBA" id="ARBA00022801"/>
    </source>
</evidence>
<evidence type="ECO:0000313" key="11">
    <source>
        <dbReference type="EMBL" id="GLB68334.1"/>
    </source>
</evidence>
<dbReference type="InterPro" id="IPR015500">
    <property type="entry name" value="Peptidase_S8_subtilisin-rel"/>
</dbReference>
<dbReference type="InterPro" id="IPR041469">
    <property type="entry name" value="Subtilisin-like_FN3"/>
</dbReference>
<sequence>MTKQSRGFVRRRSVRAATALALGLPLVLSSLAGPAAAVGPAAPSGQPSAQAYKDGQYIVLLKGEPLATYDGGVAGIAATKPAKGKKVDTDSPQAQKYTAHLNRKQQEVAAAAGTAVGESFTTAVNGFTADLTAEQAAVLAKNPQVLSVSENEQLSPDYSSTEFLGLPGKDGAWEQRYGGAANAGKGVVVGVIDTGYYPDNAFLAGEEPTRLARGAAPEVGVPYLTTDGKIAMLKADGETFIGDCQKAQGGGNSTRAWTGKECNSKVLSARYYAEDFLKLVPPAERDPKESISPLDIASHGTHTATTAAGNDGVKASVDGRDFGEGSGVAPEAKVSVYKICWEDTNPSTGGCFTSASVAAIEQAVKDGVDVLNYSISGNNNSVLDPVALAFFNAAATGIFVSASAGNSGPTDTTVNHSAPWLTTVAASTFSNELQGTVQLSDGSKYRGASIMSSEVPQTALILSRNAAVKDDGKKETDETENARLCLPGSLDAAKATGKIVVCERGVNPRAEKSVTVKDAGGVGMVLVNVPTGSLDLDLHAVPTVHINDDGFLAKVAADSGLTAALVNHDTTGQPEPPLPQIADFSSRGPSTAVGGDLLKPDIAAPGVGVLAGVSPLEAGENFGFMSGTSMAAPQVAGLAALVLGENPKWSPAAVKSAMMTTAAPVQTADGEANEDKFATGAGEVDAAAMADPGLVYDADVLDWAGLLETASGGDVWPDVKPIEAKDVNVPSIALGTLTGPVTVTRTLTALEPGSYSAAIDVPGVDAVVVPEQLEFTQAGQSLDFTVTFTNDSAAYGEAAMGELTWSSADHAVTAPVALTPVAALAPPAVTVDSAAASGEQAIDVTSGTDNPIDITVEGLVKANALTEEKTPDPNNITAASSITSTLTVPAGATTAEFAINSAAETADWDLYVMTPDGEQIAVATANTSESLTLTAPAAGDYQVVGHLWGTSDGAATATGTLNTVALTGDAGNLAVTPDPLELPNGQSGKVTAKWNGLGSGSWVGLVKFGDSAYTTLTINVP</sequence>
<keyword evidence="6" id="KW-0732">Signal</keyword>
<feature type="active site" description="Charge relay system" evidence="5">
    <location>
        <position position="629"/>
    </location>
</feature>
<dbReference type="CDD" id="cd02120">
    <property type="entry name" value="PA_subtilisin_like"/>
    <property type="match status" value="1"/>
</dbReference>
<evidence type="ECO:0000259" key="10">
    <source>
        <dbReference type="Pfam" id="PF17766"/>
    </source>
</evidence>
<evidence type="ECO:0000259" key="9">
    <source>
        <dbReference type="Pfam" id="PF05922"/>
    </source>
</evidence>
<evidence type="ECO:0000256" key="5">
    <source>
        <dbReference type="PROSITE-ProRule" id="PRU01240"/>
    </source>
</evidence>
<keyword evidence="3 5" id="KW-0378">Hydrolase</keyword>
<dbReference type="CDD" id="cd04852">
    <property type="entry name" value="Peptidases_S8_3"/>
    <property type="match status" value="1"/>
</dbReference>
<dbReference type="InterPro" id="IPR037045">
    <property type="entry name" value="S8pro/Inhibitor_I9_sf"/>
</dbReference>
<proteinExistence type="inferred from homology"/>
<accession>A0ABQ5MWH3</accession>
<dbReference type="PROSITE" id="PS51892">
    <property type="entry name" value="SUBTILASE"/>
    <property type="match status" value="1"/>
</dbReference>
<dbReference type="Gene3D" id="2.60.40.2310">
    <property type="match status" value="1"/>
</dbReference>
<dbReference type="InterPro" id="IPR006311">
    <property type="entry name" value="TAT_signal"/>
</dbReference>
<comment type="similarity">
    <text evidence="1 5">Belongs to the peptidase S8 family.</text>
</comment>
<dbReference type="InterPro" id="IPR003137">
    <property type="entry name" value="PA_domain"/>
</dbReference>
<feature type="active site" description="Charge relay system" evidence="5">
    <location>
        <position position="193"/>
    </location>
</feature>
<dbReference type="SUPFAM" id="SSF52743">
    <property type="entry name" value="Subtilisin-like"/>
    <property type="match status" value="1"/>
</dbReference>
<dbReference type="Pfam" id="PF00082">
    <property type="entry name" value="Peptidase_S8"/>
    <property type="match status" value="1"/>
</dbReference>
<dbReference type="InterPro" id="IPR000209">
    <property type="entry name" value="Peptidase_S8/S53_dom"/>
</dbReference>
<dbReference type="PRINTS" id="PR00723">
    <property type="entry name" value="SUBTILISIN"/>
</dbReference>
<dbReference type="Gene3D" id="3.40.50.200">
    <property type="entry name" value="Peptidase S8/S53 domain"/>
    <property type="match status" value="1"/>
</dbReference>
<dbReference type="InterPro" id="IPR036852">
    <property type="entry name" value="Peptidase_S8/S53_dom_sf"/>
</dbReference>
<dbReference type="RefSeq" id="WP_264796432.1">
    <property type="nucleotide sequence ID" value="NZ_BRVS01000015.1"/>
</dbReference>
<dbReference type="InterPro" id="IPR010259">
    <property type="entry name" value="S8pro/Inhibitor_I9"/>
</dbReference>
<dbReference type="InterPro" id="IPR045051">
    <property type="entry name" value="SBT"/>
</dbReference>
<organism evidence="11 12">
    <name type="scientific">Arthrobacter mangrovi</name>
    <dbReference type="NCBI Taxonomy" id="2966350"/>
    <lineage>
        <taxon>Bacteria</taxon>
        <taxon>Bacillati</taxon>
        <taxon>Actinomycetota</taxon>
        <taxon>Actinomycetes</taxon>
        <taxon>Micrococcales</taxon>
        <taxon>Micrococcaceae</taxon>
        <taxon>Arthrobacter</taxon>
    </lineage>
</organism>
<evidence type="ECO:0008006" key="13">
    <source>
        <dbReference type="Google" id="ProtNLM"/>
    </source>
</evidence>
<evidence type="ECO:0000256" key="2">
    <source>
        <dbReference type="ARBA" id="ARBA00022670"/>
    </source>
</evidence>
<reference evidence="11 12" key="1">
    <citation type="journal article" date="2023" name="Int. J. Syst. Evol. Microbiol.">
        <title>Arthrobacter mangrovi sp. nov., an actinobacterium isolated from the rhizosphere of a mangrove.</title>
        <authorList>
            <person name="Hamada M."/>
            <person name="Saitou S."/>
            <person name="Enomoto N."/>
            <person name="Nanri K."/>
            <person name="Hidaka K."/>
            <person name="Miura T."/>
            <person name="Tamura T."/>
        </authorList>
    </citation>
    <scope>NUCLEOTIDE SEQUENCE [LARGE SCALE GENOMIC DNA]</scope>
    <source>
        <strain evidence="11 12">NBRC 112813</strain>
    </source>
</reference>
<dbReference type="InterPro" id="IPR034197">
    <property type="entry name" value="Peptidases_S8_3"/>
</dbReference>
<dbReference type="Gene3D" id="3.50.30.30">
    <property type="match status" value="1"/>
</dbReference>
<evidence type="ECO:0000256" key="1">
    <source>
        <dbReference type="ARBA" id="ARBA00011073"/>
    </source>
</evidence>
<keyword evidence="4 5" id="KW-0720">Serine protease</keyword>
<evidence type="ECO:0000256" key="4">
    <source>
        <dbReference type="ARBA" id="ARBA00022825"/>
    </source>
</evidence>
<comment type="caution">
    <text evidence="11">The sequence shown here is derived from an EMBL/GenBank/DDBJ whole genome shotgun (WGS) entry which is preliminary data.</text>
</comment>
<keyword evidence="12" id="KW-1185">Reference proteome</keyword>
<dbReference type="PROSITE" id="PS00138">
    <property type="entry name" value="SUBTILASE_SER"/>
    <property type="match status" value="1"/>
</dbReference>
<dbReference type="PANTHER" id="PTHR10795">
    <property type="entry name" value="PROPROTEIN CONVERTASE SUBTILISIN/KEXIN"/>
    <property type="match status" value="1"/>
</dbReference>
<keyword evidence="2 5" id="KW-0645">Protease</keyword>